<dbReference type="NCBIfam" id="TIGR00350">
    <property type="entry name" value="lytR_cpsA_psr"/>
    <property type="match status" value="1"/>
</dbReference>
<accession>A0ABT9FNX5</accession>
<dbReference type="Proteomes" id="UP001241848">
    <property type="component" value="Unassembled WGS sequence"/>
</dbReference>
<dbReference type="EMBL" id="JAPCKK010000011">
    <property type="protein sequence ID" value="MDP4096437.1"/>
    <property type="molecule type" value="Genomic_DNA"/>
</dbReference>
<proteinExistence type="inferred from homology"/>
<evidence type="ECO:0000259" key="3">
    <source>
        <dbReference type="Pfam" id="PF03816"/>
    </source>
</evidence>
<sequence>MERRSADKRRKRKKKKRNGWWIGLLILILLAGGAYLLRKPLTALAFDWFISPTLESKLQQSYQPREGGNMPAPEPVVYQDKPFSVLLLGSDKRPYEKTRGRSDTIMFAAVRPKESRVLLISVPRDTYVQVIGRDADHDGADDYDKLTHAFAYGGEEMSINTVENFLDHDIDYYATINFQAIQDVVNAVGGVSLPIVEDMENKNPAHVKFKIEGGKPVYNGEEAMYYVRYREDSDFNRTKRQQIFLNALADKVLTINGITQIPELLDIMGQNFQTDMQPSFIVDLGKQVLTQSKPQISSFTIMGEGLKINGTYYDQADEEDLEYAQSLIENWMDPNTTSATLMLPDRQEIE</sequence>
<keyword evidence="2" id="KW-1133">Transmembrane helix</keyword>
<dbReference type="InterPro" id="IPR004474">
    <property type="entry name" value="LytR_CpsA_psr"/>
</dbReference>
<reference evidence="4 5" key="1">
    <citation type="submission" date="2022-10" db="EMBL/GenBank/DDBJ databases">
        <title>Paenibacillus description and whole genome data of maize root bacterial community.</title>
        <authorList>
            <person name="Marton D."/>
            <person name="Farkas M."/>
            <person name="Cserhati M."/>
        </authorList>
    </citation>
    <scope>NUCLEOTIDE SEQUENCE [LARGE SCALE GENOMIC DNA]</scope>
    <source>
        <strain evidence="4 5">P96</strain>
    </source>
</reference>
<evidence type="ECO:0000256" key="2">
    <source>
        <dbReference type="SAM" id="Phobius"/>
    </source>
</evidence>
<keyword evidence="5" id="KW-1185">Reference proteome</keyword>
<organism evidence="4 5">
    <name type="scientific">Paenibacillus zeirhizosphaerae</name>
    <dbReference type="NCBI Taxonomy" id="2987519"/>
    <lineage>
        <taxon>Bacteria</taxon>
        <taxon>Bacillati</taxon>
        <taxon>Bacillota</taxon>
        <taxon>Bacilli</taxon>
        <taxon>Bacillales</taxon>
        <taxon>Paenibacillaceae</taxon>
        <taxon>Paenibacillus</taxon>
    </lineage>
</organism>
<keyword evidence="2" id="KW-0472">Membrane</keyword>
<evidence type="ECO:0000256" key="1">
    <source>
        <dbReference type="ARBA" id="ARBA00006068"/>
    </source>
</evidence>
<comment type="caution">
    <text evidence="4">The sequence shown here is derived from an EMBL/GenBank/DDBJ whole genome shotgun (WGS) entry which is preliminary data.</text>
</comment>
<evidence type="ECO:0000313" key="4">
    <source>
        <dbReference type="EMBL" id="MDP4096437.1"/>
    </source>
</evidence>
<dbReference type="InterPro" id="IPR050922">
    <property type="entry name" value="LytR/CpsA/Psr_CW_biosynth"/>
</dbReference>
<name>A0ABT9FNX5_9BACL</name>
<keyword evidence="2" id="KW-0812">Transmembrane</keyword>
<comment type="similarity">
    <text evidence="1">Belongs to the LytR/CpsA/Psr (LCP) family.</text>
</comment>
<protein>
    <submittedName>
        <fullName evidence="4">LCP family protein</fullName>
    </submittedName>
</protein>
<feature type="domain" description="Cell envelope-related transcriptional attenuator" evidence="3">
    <location>
        <begin position="101"/>
        <end position="252"/>
    </location>
</feature>
<feature type="transmembrane region" description="Helical" evidence="2">
    <location>
        <begin position="20"/>
        <end position="37"/>
    </location>
</feature>
<dbReference type="RefSeq" id="WP_305754048.1">
    <property type="nucleotide sequence ID" value="NZ_JAPCKK010000011.1"/>
</dbReference>
<gene>
    <name evidence="4" type="ORF">OIN60_06605</name>
</gene>
<dbReference type="PANTHER" id="PTHR33392">
    <property type="entry name" value="POLYISOPRENYL-TEICHOIC ACID--PEPTIDOGLYCAN TEICHOIC ACID TRANSFERASE TAGU"/>
    <property type="match status" value="1"/>
</dbReference>
<dbReference type="Pfam" id="PF03816">
    <property type="entry name" value="LytR_cpsA_psr"/>
    <property type="match status" value="1"/>
</dbReference>
<evidence type="ECO:0000313" key="5">
    <source>
        <dbReference type="Proteomes" id="UP001241848"/>
    </source>
</evidence>
<dbReference type="PANTHER" id="PTHR33392:SF6">
    <property type="entry name" value="POLYISOPRENYL-TEICHOIC ACID--PEPTIDOGLYCAN TEICHOIC ACID TRANSFERASE TAGU"/>
    <property type="match status" value="1"/>
</dbReference>
<dbReference type="Gene3D" id="3.40.630.190">
    <property type="entry name" value="LCP protein"/>
    <property type="match status" value="1"/>
</dbReference>